<reference evidence="3" key="1">
    <citation type="journal article" date="2013" name="Genome Announc.">
        <title>Draft genome sequence of the ascomycete Phaeoacremonium aleophilum strain UCR-PA7, a causal agent of the esca disease complex in grapevines.</title>
        <authorList>
            <person name="Blanco-Ulate B."/>
            <person name="Rolshausen P."/>
            <person name="Cantu D."/>
        </authorList>
    </citation>
    <scope>NUCLEOTIDE SEQUENCE [LARGE SCALE GENOMIC DNA]</scope>
    <source>
        <strain evidence="3">UCR-PA7</strain>
    </source>
</reference>
<dbReference type="Proteomes" id="UP000014074">
    <property type="component" value="Unassembled WGS sequence"/>
</dbReference>
<dbReference type="RefSeq" id="XP_007912363.1">
    <property type="nucleotide sequence ID" value="XM_007914172.1"/>
</dbReference>
<dbReference type="GO" id="GO:0004019">
    <property type="term" value="F:adenylosuccinate synthase activity"/>
    <property type="evidence" value="ECO:0007669"/>
    <property type="project" value="UniProtKB-UniRule"/>
</dbReference>
<protein>
    <recommendedName>
        <fullName evidence="1">Adenylosuccinate synthetase</fullName>
        <shortName evidence="1">AMPSase</shortName>
        <shortName evidence="1">AdSS</shortName>
        <ecNumber evidence="1">6.3.4.4</ecNumber>
    </recommendedName>
    <alternativeName>
        <fullName evidence="1">IMP--aspartate ligase</fullName>
    </alternativeName>
</protein>
<evidence type="ECO:0000256" key="1">
    <source>
        <dbReference type="HAMAP-Rule" id="MF_03125"/>
    </source>
</evidence>
<dbReference type="GO" id="GO:0046040">
    <property type="term" value="P:IMP metabolic process"/>
    <property type="evidence" value="ECO:0007669"/>
    <property type="project" value="TreeGrafter"/>
</dbReference>
<comment type="cofactor">
    <cofactor evidence="1">
        <name>Mg(2+)</name>
        <dbReference type="ChEBI" id="CHEBI:18420"/>
    </cofactor>
    <text evidence="1">Binds 1 Mg(2+) ion per subunit.</text>
</comment>
<keyword evidence="1" id="KW-0479">Metal-binding</keyword>
<dbReference type="GO" id="GO:0005737">
    <property type="term" value="C:cytoplasm"/>
    <property type="evidence" value="ECO:0007669"/>
    <property type="project" value="UniProtKB-SubCell"/>
</dbReference>
<comment type="function">
    <text evidence="1">Plays an important role in the de novo pathway and in the salvage pathway of purine nucleotide biosynthesis. Catalyzes the first commited step in the biosynthesis of AMP from IMP.</text>
</comment>
<dbReference type="UniPathway" id="UPA00075">
    <property type="reaction ID" value="UER00335"/>
</dbReference>
<gene>
    <name evidence="2" type="ORF">UCRPA7_1592</name>
</gene>
<comment type="caution">
    <text evidence="1">Lacks conserved residue(s) required for the propagation of feature annotation.</text>
</comment>
<dbReference type="Gene3D" id="3.90.170.10">
    <property type="entry name" value="Adenylosuccinate Synthetase, subunit A, domain 3"/>
    <property type="match status" value="1"/>
</dbReference>
<dbReference type="eggNOG" id="KOG1355">
    <property type="taxonomic scope" value="Eukaryota"/>
</dbReference>
<feature type="binding site" evidence="1">
    <location>
        <begin position="104"/>
        <end position="106"/>
    </location>
    <ligand>
        <name>GTP</name>
        <dbReference type="ChEBI" id="CHEBI:37565"/>
    </ligand>
</feature>
<comment type="subunit">
    <text evidence="1">Homodimer.</text>
</comment>
<dbReference type="InterPro" id="IPR042111">
    <property type="entry name" value="Adenylosuccinate_synth_dom3"/>
</dbReference>
<dbReference type="GO" id="GO:0044208">
    <property type="term" value="P:'de novo' AMP biosynthetic process"/>
    <property type="evidence" value="ECO:0007669"/>
    <property type="project" value="UniProtKB-UniRule"/>
</dbReference>
<keyword evidence="1" id="KW-0342">GTP-binding</keyword>
<evidence type="ECO:0000313" key="2">
    <source>
        <dbReference type="EMBL" id="EOO02902.1"/>
    </source>
</evidence>
<dbReference type="PANTHER" id="PTHR11846:SF0">
    <property type="entry name" value="ADENYLOSUCCINATE SYNTHETASE"/>
    <property type="match status" value="1"/>
</dbReference>
<dbReference type="PANTHER" id="PTHR11846">
    <property type="entry name" value="ADENYLOSUCCINATE SYNTHETASE"/>
    <property type="match status" value="1"/>
</dbReference>
<keyword evidence="1" id="KW-0460">Magnesium</keyword>
<dbReference type="GO" id="GO:0005525">
    <property type="term" value="F:GTP binding"/>
    <property type="evidence" value="ECO:0007669"/>
    <property type="project" value="UniProtKB-UniRule"/>
</dbReference>
<comment type="subcellular location">
    <subcellularLocation>
        <location evidence="1">Cytoplasm</location>
    </subcellularLocation>
</comment>
<dbReference type="InterPro" id="IPR001114">
    <property type="entry name" value="Adenylosuccinate_synthetase"/>
</dbReference>
<dbReference type="SUPFAM" id="SSF52540">
    <property type="entry name" value="P-loop containing nucleoside triphosphate hydrolases"/>
    <property type="match status" value="1"/>
</dbReference>
<comment type="pathway">
    <text evidence="1">Purine metabolism; AMP biosynthesis via de novo pathway; AMP from IMP: step 1/2.</text>
</comment>
<dbReference type="KEGG" id="tmn:UCRPA7_1592"/>
<dbReference type="OrthoDB" id="10265645at2759"/>
<sequence length="123" mass="13976">MNMHGLSRYPSMPALEPWRWMDSFDDFETIEVAVAYKDPASGEILDDFPASADELEKVEVVYKQLPGWKTSTTGTKNFDDLPKAAQDYVKFIEDFTGVPVSVIGIGPNREDTIWRDAKQPWDT</sequence>
<dbReference type="Pfam" id="PF00709">
    <property type="entry name" value="Adenylsucc_synt"/>
    <property type="match status" value="1"/>
</dbReference>
<dbReference type="SMART" id="SM00788">
    <property type="entry name" value="Adenylsucc_synt"/>
    <property type="match status" value="1"/>
</dbReference>
<keyword evidence="3" id="KW-1185">Reference proteome</keyword>
<dbReference type="GO" id="GO:0000287">
    <property type="term" value="F:magnesium ion binding"/>
    <property type="evidence" value="ECO:0007669"/>
    <property type="project" value="UniProtKB-UniRule"/>
</dbReference>
<keyword evidence="1" id="KW-0547">Nucleotide-binding</keyword>
<comment type="similarity">
    <text evidence="1">Belongs to the adenylosuccinate synthetase family.</text>
</comment>
<comment type="catalytic activity">
    <reaction evidence="1">
        <text>IMP + L-aspartate + GTP = N(6)-(1,2-dicarboxyethyl)-AMP + GDP + phosphate + 2 H(+)</text>
        <dbReference type="Rhea" id="RHEA:15753"/>
        <dbReference type="ChEBI" id="CHEBI:15378"/>
        <dbReference type="ChEBI" id="CHEBI:29991"/>
        <dbReference type="ChEBI" id="CHEBI:37565"/>
        <dbReference type="ChEBI" id="CHEBI:43474"/>
        <dbReference type="ChEBI" id="CHEBI:57567"/>
        <dbReference type="ChEBI" id="CHEBI:58053"/>
        <dbReference type="ChEBI" id="CHEBI:58189"/>
        <dbReference type="EC" id="6.3.4.4"/>
    </reaction>
</comment>
<dbReference type="AlphaFoldDB" id="R8BU48"/>
<keyword evidence="1" id="KW-0658">Purine biosynthesis</keyword>
<dbReference type="HAMAP" id="MF_00011">
    <property type="entry name" value="Adenylosucc_synth"/>
    <property type="match status" value="1"/>
</dbReference>
<organism evidence="2 3">
    <name type="scientific">Phaeoacremonium minimum (strain UCR-PA7)</name>
    <name type="common">Esca disease fungus</name>
    <name type="synonym">Togninia minima</name>
    <dbReference type="NCBI Taxonomy" id="1286976"/>
    <lineage>
        <taxon>Eukaryota</taxon>
        <taxon>Fungi</taxon>
        <taxon>Dikarya</taxon>
        <taxon>Ascomycota</taxon>
        <taxon>Pezizomycotina</taxon>
        <taxon>Sordariomycetes</taxon>
        <taxon>Sordariomycetidae</taxon>
        <taxon>Togniniales</taxon>
        <taxon>Togniniaceae</taxon>
        <taxon>Phaeoacremonium</taxon>
    </lineage>
</organism>
<dbReference type="InterPro" id="IPR027417">
    <property type="entry name" value="P-loop_NTPase"/>
</dbReference>
<accession>R8BU48</accession>
<evidence type="ECO:0000313" key="3">
    <source>
        <dbReference type="Proteomes" id="UP000014074"/>
    </source>
</evidence>
<dbReference type="EMBL" id="KB932886">
    <property type="protein sequence ID" value="EOO02902.1"/>
    <property type="molecule type" value="Genomic_DNA"/>
</dbReference>
<name>R8BU48_PHAM7</name>
<keyword evidence="1" id="KW-0436">Ligase</keyword>
<dbReference type="HOGENOM" id="CLU_146790_0_1_1"/>
<dbReference type="GeneID" id="19321756"/>
<dbReference type="EC" id="6.3.4.4" evidence="1"/>
<keyword evidence="1" id="KW-0963">Cytoplasm</keyword>
<proteinExistence type="inferred from homology"/>